<feature type="compositionally biased region" description="Basic and acidic residues" evidence="1">
    <location>
        <begin position="245"/>
        <end position="261"/>
    </location>
</feature>
<reference evidence="2 3" key="1">
    <citation type="submission" date="2024-01" db="EMBL/GenBank/DDBJ databases">
        <title>The genomes of 5 underutilized Papilionoideae crops provide insights into root nodulation and disease resistanc.</title>
        <authorList>
            <person name="Jiang F."/>
        </authorList>
    </citation>
    <scope>NUCLEOTIDE SEQUENCE [LARGE SCALE GENOMIC DNA]</scope>
    <source>
        <strain evidence="2">LVBAO_FW01</strain>
        <tissue evidence="2">Leaves</tissue>
    </source>
</reference>
<dbReference type="EMBL" id="JAYMYQ010000005">
    <property type="protein sequence ID" value="KAK7328089.1"/>
    <property type="molecule type" value="Genomic_DNA"/>
</dbReference>
<dbReference type="Pfam" id="PF12014">
    <property type="entry name" value="Cyclin_D1_bind"/>
    <property type="match status" value="1"/>
</dbReference>
<dbReference type="PANTHER" id="PTHR33917">
    <property type="entry name" value="PROTEIN EXECUTER 1, CHLOROPLASTIC"/>
    <property type="match status" value="1"/>
</dbReference>
<feature type="compositionally biased region" description="Basic and acidic residues" evidence="1">
    <location>
        <begin position="337"/>
        <end position="355"/>
    </location>
</feature>
<evidence type="ECO:0008006" key="4">
    <source>
        <dbReference type="Google" id="ProtNLM"/>
    </source>
</evidence>
<dbReference type="AlphaFoldDB" id="A0AAN9L5L9"/>
<feature type="region of interest" description="Disordered" evidence="1">
    <location>
        <begin position="326"/>
        <end position="371"/>
    </location>
</feature>
<protein>
    <recommendedName>
        <fullName evidence="4">Protein EXECUTER 1, chloroplastic</fullName>
    </recommendedName>
</protein>
<sequence length="650" mass="72304">MACISPTTAKLIIPNPKLRTSFPFPFSRHSIPFPSHSMLRDVVSNSVKKFHSYINSLRGSASVEDDEWDWDRWRHHFHEVDEQERILSFLKSQLGDAVRLEDYQDAATLKVAIAAASTNDTVGRAISHLNVPIYHSRVRAIEEERYSDAAFLRDKAGAGLVGWWAGMSKDINDPHGLIICITPEHGRYVARSYSPRQLGTSAAGVPLFEIFFTKNKKGEFKSQAVYLKRRGASHSPPTTSSKALDAAERLRSVESPEDKSELFVGSIEDPEGVDDRNDNSDPSEGMPGFQNVLKDMIPDVKMKVLKANTPEKGDKDLTSKVIEQIIGEEEDEDENADADKNNETGSPELKDIKSETDDEIESNSGVETFKREDQNEVPVKVVIGGLVQKLPSSLAAGDLLRIPAKLETTGRGSFSFTIEKVVNQQVGHGKGKPLSDKSTKIQGQHSVDHIMFSLANVIGKGKVPSKVLKDVAKLINLSLTRARNHEQLSGSTIFNRIETPTSQDPLNGLYIGAHGPYSSEVIQLRRRYGHWHEDGGAKEPSDLEFYEYVEALKLTGDPYVPAGQVSFRAKVGKGYQLPHKGIIPEEFGLIARYKGQGRLADPGFQNPRWVDGELVILDGKYIKAGPVVGFMYWAPEYHFLVFFNQLRLQQ</sequence>
<dbReference type="InterPro" id="IPR044680">
    <property type="entry name" value="EX1/2"/>
</dbReference>
<comment type="caution">
    <text evidence="2">The sequence shown here is derived from an EMBL/GenBank/DDBJ whole genome shotgun (WGS) entry which is preliminary data.</text>
</comment>
<proteinExistence type="predicted"/>
<dbReference type="GO" id="GO:0042651">
    <property type="term" value="C:thylakoid membrane"/>
    <property type="evidence" value="ECO:0007669"/>
    <property type="project" value="TreeGrafter"/>
</dbReference>
<feature type="compositionally biased region" description="Acidic residues" evidence="1">
    <location>
        <begin position="326"/>
        <end position="336"/>
    </location>
</feature>
<evidence type="ECO:0000313" key="2">
    <source>
        <dbReference type="EMBL" id="KAK7328089.1"/>
    </source>
</evidence>
<evidence type="ECO:0000256" key="1">
    <source>
        <dbReference type="SAM" id="MobiDB-lite"/>
    </source>
</evidence>
<organism evidence="2 3">
    <name type="scientific">Canavalia gladiata</name>
    <name type="common">Sword bean</name>
    <name type="synonym">Dolichos gladiatus</name>
    <dbReference type="NCBI Taxonomy" id="3824"/>
    <lineage>
        <taxon>Eukaryota</taxon>
        <taxon>Viridiplantae</taxon>
        <taxon>Streptophyta</taxon>
        <taxon>Embryophyta</taxon>
        <taxon>Tracheophyta</taxon>
        <taxon>Spermatophyta</taxon>
        <taxon>Magnoliopsida</taxon>
        <taxon>eudicotyledons</taxon>
        <taxon>Gunneridae</taxon>
        <taxon>Pentapetalae</taxon>
        <taxon>rosids</taxon>
        <taxon>fabids</taxon>
        <taxon>Fabales</taxon>
        <taxon>Fabaceae</taxon>
        <taxon>Papilionoideae</taxon>
        <taxon>50 kb inversion clade</taxon>
        <taxon>NPAAA clade</taxon>
        <taxon>indigoferoid/millettioid clade</taxon>
        <taxon>Phaseoleae</taxon>
        <taxon>Canavalia</taxon>
    </lineage>
</organism>
<gene>
    <name evidence="2" type="ORF">VNO77_22185</name>
</gene>
<dbReference type="GO" id="GO:0010343">
    <property type="term" value="P:singlet oxygen-mediated programmed cell death"/>
    <property type="evidence" value="ECO:0007669"/>
    <property type="project" value="InterPro"/>
</dbReference>
<keyword evidence="3" id="KW-1185">Reference proteome</keyword>
<feature type="region of interest" description="Disordered" evidence="1">
    <location>
        <begin position="230"/>
        <end position="291"/>
    </location>
</feature>
<dbReference type="Proteomes" id="UP001367508">
    <property type="component" value="Unassembled WGS sequence"/>
</dbReference>
<dbReference type="PANTHER" id="PTHR33917:SF3">
    <property type="entry name" value="PROTEIN EXECUTER 1, CHLOROPLASTIC"/>
    <property type="match status" value="1"/>
</dbReference>
<name>A0AAN9L5L9_CANGL</name>
<accession>A0AAN9L5L9</accession>
<evidence type="ECO:0000313" key="3">
    <source>
        <dbReference type="Proteomes" id="UP001367508"/>
    </source>
</evidence>